<dbReference type="EMBL" id="WUBL01000024">
    <property type="protein sequence ID" value="KAF2970356.1"/>
    <property type="molecule type" value="Genomic_DNA"/>
</dbReference>
<gene>
    <name evidence="2" type="ORF">GQX73_g3233</name>
</gene>
<feature type="compositionally biased region" description="Basic and acidic residues" evidence="1">
    <location>
        <begin position="1"/>
        <end position="12"/>
    </location>
</feature>
<reference evidence="2 3" key="1">
    <citation type="submission" date="2019-12" db="EMBL/GenBank/DDBJ databases">
        <title>Draft genome sequence of the ascomycete Xylaria multiplex DSM 110363.</title>
        <authorList>
            <person name="Buettner E."/>
            <person name="Kellner H."/>
        </authorList>
    </citation>
    <scope>NUCLEOTIDE SEQUENCE [LARGE SCALE GENOMIC DNA]</scope>
    <source>
        <strain evidence="2 3">DSM 110363</strain>
    </source>
</reference>
<accession>A0A7C8N7M6</accession>
<organism evidence="2 3">
    <name type="scientific">Xylaria multiplex</name>
    <dbReference type="NCBI Taxonomy" id="323545"/>
    <lineage>
        <taxon>Eukaryota</taxon>
        <taxon>Fungi</taxon>
        <taxon>Dikarya</taxon>
        <taxon>Ascomycota</taxon>
        <taxon>Pezizomycotina</taxon>
        <taxon>Sordariomycetes</taxon>
        <taxon>Xylariomycetidae</taxon>
        <taxon>Xylariales</taxon>
        <taxon>Xylariaceae</taxon>
        <taxon>Xylaria</taxon>
    </lineage>
</organism>
<comment type="caution">
    <text evidence="2">The sequence shown here is derived from an EMBL/GenBank/DDBJ whole genome shotgun (WGS) entry which is preliminary data.</text>
</comment>
<name>A0A7C8N7M6_9PEZI</name>
<dbReference type="Proteomes" id="UP000481858">
    <property type="component" value="Unassembled WGS sequence"/>
</dbReference>
<proteinExistence type="predicted"/>
<dbReference type="AlphaFoldDB" id="A0A7C8N7M6"/>
<dbReference type="OrthoDB" id="4728178at2759"/>
<evidence type="ECO:0000256" key="1">
    <source>
        <dbReference type="SAM" id="MobiDB-lite"/>
    </source>
</evidence>
<keyword evidence="3" id="KW-1185">Reference proteome</keyword>
<evidence type="ECO:0000313" key="2">
    <source>
        <dbReference type="EMBL" id="KAF2970356.1"/>
    </source>
</evidence>
<sequence>MAMARRLRELRSGKPRKPTTTRSYLRSGLPAMGMTYRSEERLMNDTLRDRRVGEALQAATYQKTHRSVSHAFANMFRVASPIVSKAHSQDLDLWDALPLAQHEISWARNLPQAIFFELFTCLIEARQTWQMNPKPYSWPSESDPLVCEIDAFRKTVGDGPKNPCSCHGDHTSWVLVDAVFFNELASGFNINEDEDEDAEMCDARDVSTVQYFSDTDEEVARITPPLMRLGINSRSRMSRY</sequence>
<feature type="region of interest" description="Disordered" evidence="1">
    <location>
        <begin position="1"/>
        <end position="22"/>
    </location>
</feature>
<protein>
    <submittedName>
        <fullName evidence="2">Uncharacterized protein</fullName>
    </submittedName>
</protein>
<evidence type="ECO:0000313" key="3">
    <source>
        <dbReference type="Proteomes" id="UP000481858"/>
    </source>
</evidence>
<dbReference type="InParanoid" id="A0A7C8N7M6"/>